<gene>
    <name evidence="2" type="ORF">OXX778_LOCUS3120</name>
</gene>
<keyword evidence="1" id="KW-0812">Transmembrane</keyword>
<comment type="caution">
    <text evidence="2">The sequence shown here is derived from an EMBL/GenBank/DDBJ whole genome shotgun (WGS) entry which is preliminary data.</text>
</comment>
<dbReference type="Proteomes" id="UP000663879">
    <property type="component" value="Unassembled WGS sequence"/>
</dbReference>
<dbReference type="AlphaFoldDB" id="A0A813NAW9"/>
<name>A0A813NAW9_9BILA</name>
<protein>
    <submittedName>
        <fullName evidence="2">Uncharacterized protein</fullName>
    </submittedName>
</protein>
<dbReference type="EMBL" id="CAJNOC010000265">
    <property type="protein sequence ID" value="CAF0735842.1"/>
    <property type="molecule type" value="Genomic_DNA"/>
</dbReference>
<evidence type="ECO:0000313" key="3">
    <source>
        <dbReference type="Proteomes" id="UP000663879"/>
    </source>
</evidence>
<reference evidence="2" key="1">
    <citation type="submission" date="2021-02" db="EMBL/GenBank/DDBJ databases">
        <authorList>
            <person name="Nowell W R."/>
        </authorList>
    </citation>
    <scope>NUCLEOTIDE SEQUENCE</scope>
    <source>
        <strain evidence="2">Ploen Becks lab</strain>
    </source>
</reference>
<accession>A0A813NAW9</accession>
<evidence type="ECO:0000256" key="1">
    <source>
        <dbReference type="SAM" id="Phobius"/>
    </source>
</evidence>
<keyword evidence="1" id="KW-0472">Membrane</keyword>
<keyword evidence="3" id="KW-1185">Reference proteome</keyword>
<feature type="transmembrane region" description="Helical" evidence="1">
    <location>
        <begin position="91"/>
        <end position="115"/>
    </location>
</feature>
<keyword evidence="1" id="KW-1133">Transmembrane helix</keyword>
<evidence type="ECO:0000313" key="2">
    <source>
        <dbReference type="EMBL" id="CAF0735842.1"/>
    </source>
</evidence>
<organism evidence="2 3">
    <name type="scientific">Brachionus calyciflorus</name>
    <dbReference type="NCBI Taxonomy" id="104777"/>
    <lineage>
        <taxon>Eukaryota</taxon>
        <taxon>Metazoa</taxon>
        <taxon>Spiralia</taxon>
        <taxon>Gnathifera</taxon>
        <taxon>Rotifera</taxon>
        <taxon>Eurotatoria</taxon>
        <taxon>Monogononta</taxon>
        <taxon>Pseudotrocha</taxon>
        <taxon>Ploima</taxon>
        <taxon>Brachionidae</taxon>
        <taxon>Brachionus</taxon>
    </lineage>
</organism>
<proteinExistence type="predicted"/>
<sequence>MTLNSISNCSANSSCAGIVFSKNGYKTNIALCIPSDYSNATNEQVGNLLAKSFGTIDNTIKVQNKRCCNTDLCIEYTDLNTYENNILFASFWMWVYSISSILFLSCCCSCFMCIIGNDAGLNIKLDYLLESLIIYYYFLH</sequence>